<dbReference type="AlphaFoldDB" id="A0A9D2ILX8"/>
<dbReference type="SMART" id="SM00382">
    <property type="entry name" value="AAA"/>
    <property type="match status" value="1"/>
</dbReference>
<dbReference type="EMBL" id="DXCC01000029">
    <property type="protein sequence ID" value="HIZ15764.1"/>
    <property type="molecule type" value="Genomic_DNA"/>
</dbReference>
<organism evidence="4 5">
    <name type="scientific">Candidatus Tidjanibacter faecipullorum</name>
    <dbReference type="NCBI Taxonomy" id="2838766"/>
    <lineage>
        <taxon>Bacteria</taxon>
        <taxon>Pseudomonadati</taxon>
        <taxon>Bacteroidota</taxon>
        <taxon>Bacteroidia</taxon>
        <taxon>Bacteroidales</taxon>
        <taxon>Rikenellaceae</taxon>
        <taxon>Tidjanibacter</taxon>
    </lineage>
</organism>
<dbReference type="PROSITE" id="PS50893">
    <property type="entry name" value="ABC_TRANSPORTER_2"/>
    <property type="match status" value="1"/>
</dbReference>
<dbReference type="SUPFAM" id="SSF52540">
    <property type="entry name" value="P-loop containing nucleoside triphosphate hydrolases"/>
    <property type="match status" value="1"/>
</dbReference>
<dbReference type="PANTHER" id="PTHR24220">
    <property type="entry name" value="IMPORT ATP-BINDING PROTEIN"/>
    <property type="match status" value="1"/>
</dbReference>
<accession>A0A9D2ILX8</accession>
<evidence type="ECO:0000259" key="3">
    <source>
        <dbReference type="PROSITE" id="PS50893"/>
    </source>
</evidence>
<dbReference type="Pfam" id="PF00005">
    <property type="entry name" value="ABC_tran"/>
    <property type="match status" value="1"/>
</dbReference>
<proteinExistence type="predicted"/>
<dbReference type="Gene3D" id="3.40.50.300">
    <property type="entry name" value="P-loop containing nucleotide triphosphate hydrolases"/>
    <property type="match status" value="1"/>
</dbReference>
<dbReference type="GO" id="GO:0005886">
    <property type="term" value="C:plasma membrane"/>
    <property type="evidence" value="ECO:0007669"/>
    <property type="project" value="TreeGrafter"/>
</dbReference>
<protein>
    <submittedName>
        <fullName evidence="4">ATP-binding cassette domain-containing protein</fullName>
    </submittedName>
</protein>
<dbReference type="InterPro" id="IPR027417">
    <property type="entry name" value="P-loop_NTPase"/>
</dbReference>
<name>A0A9D2ILX8_9BACT</name>
<dbReference type="InterPro" id="IPR003593">
    <property type="entry name" value="AAA+_ATPase"/>
</dbReference>
<evidence type="ECO:0000313" key="4">
    <source>
        <dbReference type="EMBL" id="HIZ15764.1"/>
    </source>
</evidence>
<dbReference type="Proteomes" id="UP000824014">
    <property type="component" value="Unassembled WGS sequence"/>
</dbReference>
<gene>
    <name evidence="4" type="ORF">H9816_07650</name>
</gene>
<keyword evidence="2 4" id="KW-0067">ATP-binding</keyword>
<dbReference type="InterPro" id="IPR003439">
    <property type="entry name" value="ABC_transporter-like_ATP-bd"/>
</dbReference>
<dbReference type="InterPro" id="IPR017871">
    <property type="entry name" value="ABC_transporter-like_CS"/>
</dbReference>
<reference evidence="4" key="1">
    <citation type="journal article" date="2021" name="PeerJ">
        <title>Extensive microbial diversity within the chicken gut microbiome revealed by metagenomics and culture.</title>
        <authorList>
            <person name="Gilroy R."/>
            <person name="Ravi A."/>
            <person name="Getino M."/>
            <person name="Pursley I."/>
            <person name="Horton D.L."/>
            <person name="Alikhan N.F."/>
            <person name="Baker D."/>
            <person name="Gharbi K."/>
            <person name="Hall N."/>
            <person name="Watson M."/>
            <person name="Adriaenssens E.M."/>
            <person name="Foster-Nyarko E."/>
            <person name="Jarju S."/>
            <person name="Secka A."/>
            <person name="Antonio M."/>
            <person name="Oren A."/>
            <person name="Chaudhuri R.R."/>
            <person name="La Ragione R."/>
            <person name="Hildebrand F."/>
            <person name="Pallen M.J."/>
        </authorList>
    </citation>
    <scope>NUCLEOTIDE SEQUENCE</scope>
    <source>
        <strain evidence="4">ChiHjej11B10-19426</strain>
    </source>
</reference>
<dbReference type="GO" id="GO:0022857">
    <property type="term" value="F:transmembrane transporter activity"/>
    <property type="evidence" value="ECO:0007669"/>
    <property type="project" value="TreeGrafter"/>
</dbReference>
<evidence type="ECO:0000256" key="1">
    <source>
        <dbReference type="ARBA" id="ARBA00022741"/>
    </source>
</evidence>
<keyword evidence="1" id="KW-0547">Nucleotide-binding</keyword>
<dbReference type="GO" id="GO:0005524">
    <property type="term" value="F:ATP binding"/>
    <property type="evidence" value="ECO:0007669"/>
    <property type="project" value="UniProtKB-KW"/>
</dbReference>
<dbReference type="PROSITE" id="PS00211">
    <property type="entry name" value="ABC_TRANSPORTER_1"/>
    <property type="match status" value="1"/>
</dbReference>
<evidence type="ECO:0000256" key="2">
    <source>
        <dbReference type="ARBA" id="ARBA00022840"/>
    </source>
</evidence>
<dbReference type="InterPro" id="IPR015854">
    <property type="entry name" value="ABC_transpr_LolD-like"/>
</dbReference>
<sequence length="242" mass="27133">MEKNPVIELRNVAVFHSSKPGSTNPKRRGEMVVSDVNLTVNEGEMVYFIGKVGSGKSSLIKTLYAELPLFEGEGRIVGFDLRHMKRRDISRLRRSIGIVFQDYQLLTDRDVFGNLHYVMKATGWKDETAMRKRIAEVLAVVGLENKAFKMPFELSGGQQQRLAIARALVNRPKVILADEPTGNLDPWAAEEIMEVFRRIVEGGCSIVMSTHNVANIEQFPSRTIRFSKGKIEEIDIASVLGA</sequence>
<reference evidence="4" key="2">
    <citation type="submission" date="2021-04" db="EMBL/GenBank/DDBJ databases">
        <authorList>
            <person name="Gilroy R."/>
        </authorList>
    </citation>
    <scope>NUCLEOTIDE SEQUENCE</scope>
    <source>
        <strain evidence="4">ChiHjej11B10-19426</strain>
    </source>
</reference>
<evidence type="ECO:0000313" key="5">
    <source>
        <dbReference type="Proteomes" id="UP000824014"/>
    </source>
</evidence>
<dbReference type="GO" id="GO:0016887">
    <property type="term" value="F:ATP hydrolysis activity"/>
    <property type="evidence" value="ECO:0007669"/>
    <property type="project" value="InterPro"/>
</dbReference>
<comment type="caution">
    <text evidence="4">The sequence shown here is derived from an EMBL/GenBank/DDBJ whole genome shotgun (WGS) entry which is preliminary data.</text>
</comment>
<feature type="domain" description="ABC transporter" evidence="3">
    <location>
        <begin position="7"/>
        <end position="241"/>
    </location>
</feature>
<dbReference type="PANTHER" id="PTHR24220:SF470">
    <property type="entry name" value="CELL DIVISION ATP-BINDING PROTEIN FTSE"/>
    <property type="match status" value="1"/>
</dbReference>